<dbReference type="InterPro" id="IPR011013">
    <property type="entry name" value="Gal_mutarotase_sf_dom"/>
</dbReference>
<dbReference type="InterPro" id="IPR037820">
    <property type="entry name" value="GH94N_NdvB"/>
</dbReference>
<protein>
    <submittedName>
        <fullName evidence="2">Cyclic beta-1,2-glucan synthase</fullName>
    </submittedName>
</protein>
<dbReference type="SUPFAM" id="SSF74650">
    <property type="entry name" value="Galactose mutarotase-like"/>
    <property type="match status" value="1"/>
</dbReference>
<dbReference type="PANTHER" id="PTHR37469">
    <property type="entry name" value="CELLOBIONIC ACID PHOSPHORYLASE-RELATED"/>
    <property type="match status" value="1"/>
</dbReference>
<feature type="domain" description="Glycosyl hydrolase 94 supersandwich" evidence="1">
    <location>
        <begin position="82"/>
        <end position="317"/>
    </location>
</feature>
<evidence type="ECO:0000313" key="3">
    <source>
        <dbReference type="Proteomes" id="UP000019109"/>
    </source>
</evidence>
<gene>
    <name evidence="2" type="ORF">JCM21531_4158</name>
</gene>
<organism evidence="2 3">
    <name type="scientific">Acetivibrio straminisolvens JCM 21531</name>
    <dbReference type="NCBI Taxonomy" id="1294263"/>
    <lineage>
        <taxon>Bacteria</taxon>
        <taxon>Bacillati</taxon>
        <taxon>Bacillota</taxon>
        <taxon>Clostridia</taxon>
        <taxon>Eubacteriales</taxon>
        <taxon>Oscillospiraceae</taxon>
        <taxon>Acetivibrio</taxon>
    </lineage>
</organism>
<comment type="caution">
    <text evidence="2">The sequence shown here is derived from an EMBL/GenBank/DDBJ whole genome shotgun (WGS) entry which is preliminary data.</text>
</comment>
<dbReference type="RefSeq" id="WP_243467792.1">
    <property type="nucleotide sequence ID" value="NZ_BAVR01000076.1"/>
</dbReference>
<dbReference type="GO" id="GO:0005975">
    <property type="term" value="P:carbohydrate metabolic process"/>
    <property type="evidence" value="ECO:0007669"/>
    <property type="project" value="InterPro"/>
</dbReference>
<dbReference type="InterPro" id="IPR010383">
    <property type="entry name" value="Glyco_hydrolase_94_b-supersand"/>
</dbReference>
<accession>W4VAU2</accession>
<evidence type="ECO:0000259" key="1">
    <source>
        <dbReference type="Pfam" id="PF06165"/>
    </source>
</evidence>
<sequence length="321" mass="36334">MGQKKGIVKSYMAHHQGMSILALNNYFNDNIMQKRFHTDPVVDAAKLLLMEKVPSNIVFTKENKEKILPFKDVVYDEKDCLREYAVPDPVLPKAHILSNGNYSVMVTDRGTGYSRWKGLDVTRWREDVTLDNYGMFFYIRDVESNEVWSSTFAPGRKEPDEYKVEFTSGKAKFYRKDGDVDTLTEIVVCAGENAEIRSITLTNHGSESRVIETTSYFELVLSGHGADIAHPAFGNLFIRTEFSPEHNCLIASRRPRLEKEKPVWMMNTVVLEGEGVGGLQYETDRMQFIGRGRNVSEPIALEPHKPLTNSVGAVLGPGYKL</sequence>
<dbReference type="EMBL" id="BAVR01000076">
    <property type="protein sequence ID" value="GAE90535.1"/>
    <property type="molecule type" value="Genomic_DNA"/>
</dbReference>
<dbReference type="Proteomes" id="UP000019109">
    <property type="component" value="Unassembled WGS sequence"/>
</dbReference>
<dbReference type="InterPro" id="IPR052047">
    <property type="entry name" value="GH94_Enzymes"/>
</dbReference>
<dbReference type="Gene3D" id="1.50.10.140">
    <property type="match status" value="1"/>
</dbReference>
<proteinExistence type="predicted"/>
<dbReference type="GO" id="GO:0030246">
    <property type="term" value="F:carbohydrate binding"/>
    <property type="evidence" value="ECO:0007669"/>
    <property type="project" value="InterPro"/>
</dbReference>
<name>W4VAU2_9FIRM</name>
<dbReference type="InterPro" id="IPR037018">
    <property type="entry name" value="GH65_N"/>
</dbReference>
<keyword evidence="3" id="KW-1185">Reference proteome</keyword>
<dbReference type="Pfam" id="PF06165">
    <property type="entry name" value="GH94_b-supersand"/>
    <property type="match status" value="1"/>
</dbReference>
<dbReference type="CDD" id="cd11753">
    <property type="entry name" value="GH94N_ChvB_NdvB_2_like"/>
    <property type="match status" value="1"/>
</dbReference>
<dbReference type="SMART" id="SM01068">
    <property type="entry name" value="CBM_X"/>
    <property type="match status" value="1"/>
</dbReference>
<dbReference type="AlphaFoldDB" id="W4VAU2"/>
<dbReference type="GO" id="GO:0003824">
    <property type="term" value="F:catalytic activity"/>
    <property type="evidence" value="ECO:0007669"/>
    <property type="project" value="InterPro"/>
</dbReference>
<evidence type="ECO:0000313" key="2">
    <source>
        <dbReference type="EMBL" id="GAE90535.1"/>
    </source>
</evidence>
<dbReference type="STRING" id="1294263.JCM21531_4158"/>
<reference evidence="2" key="1">
    <citation type="journal article" date="2014" name="Genome Announc.">
        <title>Draft Genome Sequence of Clostridium straminisolvens Strain JCM 21531T, Isolated from a Cellulose-Degrading Bacterial Community.</title>
        <authorList>
            <person name="Yuki M."/>
            <person name="Oshima K."/>
            <person name="Suda W."/>
            <person name="Sakamoto M."/>
            <person name="Kitamura K."/>
            <person name="Iida T."/>
            <person name="Hattori M."/>
            <person name="Ohkuma M."/>
        </authorList>
    </citation>
    <scope>NUCLEOTIDE SEQUENCE [LARGE SCALE GENOMIC DNA]</scope>
    <source>
        <strain evidence="2">JCM 21531</strain>
    </source>
</reference>
<dbReference type="Gene3D" id="2.70.98.40">
    <property type="entry name" value="Glycoside hydrolase, family 65, N-terminal domain"/>
    <property type="match status" value="1"/>
</dbReference>
<dbReference type="PANTHER" id="PTHR37469:SF2">
    <property type="entry name" value="CELLOBIONIC ACID PHOSPHORYLASE"/>
    <property type="match status" value="1"/>
</dbReference>